<evidence type="ECO:0000313" key="2">
    <source>
        <dbReference type="EMBL" id="EFA75805.1"/>
    </source>
</evidence>
<dbReference type="GeneID" id="31366329"/>
<feature type="chain" id="PRO_5003041993" evidence="1">
    <location>
        <begin position="23"/>
        <end position="88"/>
    </location>
</feature>
<name>D3BS68_HETP5</name>
<evidence type="ECO:0000313" key="3">
    <source>
        <dbReference type="Proteomes" id="UP000001396"/>
    </source>
</evidence>
<protein>
    <submittedName>
        <fullName evidence="2">Uncharacterized protein</fullName>
    </submittedName>
</protein>
<keyword evidence="1" id="KW-0732">Signal</keyword>
<organism evidence="2 3">
    <name type="scientific">Heterostelium pallidum (strain ATCC 26659 / Pp 5 / PN500)</name>
    <name type="common">Cellular slime mold</name>
    <name type="synonym">Polysphondylium pallidum</name>
    <dbReference type="NCBI Taxonomy" id="670386"/>
    <lineage>
        <taxon>Eukaryota</taxon>
        <taxon>Amoebozoa</taxon>
        <taxon>Evosea</taxon>
        <taxon>Eumycetozoa</taxon>
        <taxon>Dictyostelia</taxon>
        <taxon>Acytosteliales</taxon>
        <taxon>Acytosteliaceae</taxon>
        <taxon>Heterostelium</taxon>
    </lineage>
</organism>
<sequence>MVMHVIVFGMSSICLMLDIVNPGLNDIDLILGGHSSLPLHKFKVLSEGVLSLLTFPMNPPKSKHSNIGRFNSSFLSLYPVNCSDRFSS</sequence>
<accession>D3BS68</accession>
<proteinExistence type="predicted"/>
<dbReference type="InParanoid" id="D3BS68"/>
<feature type="signal peptide" evidence="1">
    <location>
        <begin position="1"/>
        <end position="22"/>
    </location>
</feature>
<keyword evidence="3" id="KW-1185">Reference proteome</keyword>
<dbReference type="EMBL" id="ADBJ01000051">
    <property type="protein sequence ID" value="EFA75805.1"/>
    <property type="molecule type" value="Genomic_DNA"/>
</dbReference>
<dbReference type="Proteomes" id="UP000001396">
    <property type="component" value="Unassembled WGS sequence"/>
</dbReference>
<dbReference type="AlphaFoldDB" id="D3BS68"/>
<evidence type="ECO:0000256" key="1">
    <source>
        <dbReference type="SAM" id="SignalP"/>
    </source>
</evidence>
<gene>
    <name evidence="2" type="ORF">PPL_10860</name>
</gene>
<dbReference type="RefSeq" id="XP_020427939.1">
    <property type="nucleotide sequence ID" value="XM_020581623.1"/>
</dbReference>
<reference evidence="2 3" key="1">
    <citation type="journal article" date="2011" name="Genome Res.">
        <title>Phylogeny-wide analysis of social amoeba genomes highlights ancient origins for complex intercellular communication.</title>
        <authorList>
            <person name="Heidel A.J."/>
            <person name="Lawal H.M."/>
            <person name="Felder M."/>
            <person name="Schilde C."/>
            <person name="Helps N.R."/>
            <person name="Tunggal B."/>
            <person name="Rivero F."/>
            <person name="John U."/>
            <person name="Schleicher M."/>
            <person name="Eichinger L."/>
            <person name="Platzer M."/>
            <person name="Noegel A.A."/>
            <person name="Schaap P."/>
            <person name="Gloeckner G."/>
        </authorList>
    </citation>
    <scope>NUCLEOTIDE SEQUENCE [LARGE SCALE GENOMIC DNA]</scope>
    <source>
        <strain evidence="3">ATCC 26659 / Pp 5 / PN500</strain>
    </source>
</reference>
<comment type="caution">
    <text evidence="2">The sequence shown here is derived from an EMBL/GenBank/DDBJ whole genome shotgun (WGS) entry which is preliminary data.</text>
</comment>